<gene>
    <name evidence="2" type="ORF">FA13DRAFT_1741042</name>
</gene>
<accession>A0A4Y7SKL9</accession>
<protein>
    <recommendedName>
        <fullName evidence="4">Isoamyl alcohol oxidase</fullName>
    </recommendedName>
</protein>
<reference evidence="2 3" key="1">
    <citation type="journal article" date="2019" name="Nat. Ecol. Evol.">
        <title>Megaphylogeny resolves global patterns of mushroom evolution.</title>
        <authorList>
            <person name="Varga T."/>
            <person name="Krizsan K."/>
            <person name="Foldi C."/>
            <person name="Dima B."/>
            <person name="Sanchez-Garcia M."/>
            <person name="Sanchez-Ramirez S."/>
            <person name="Szollosi G.J."/>
            <person name="Szarkandi J.G."/>
            <person name="Papp V."/>
            <person name="Albert L."/>
            <person name="Andreopoulos W."/>
            <person name="Angelini C."/>
            <person name="Antonin V."/>
            <person name="Barry K.W."/>
            <person name="Bougher N.L."/>
            <person name="Buchanan P."/>
            <person name="Buyck B."/>
            <person name="Bense V."/>
            <person name="Catcheside P."/>
            <person name="Chovatia M."/>
            <person name="Cooper J."/>
            <person name="Damon W."/>
            <person name="Desjardin D."/>
            <person name="Finy P."/>
            <person name="Geml J."/>
            <person name="Haridas S."/>
            <person name="Hughes K."/>
            <person name="Justo A."/>
            <person name="Karasinski D."/>
            <person name="Kautmanova I."/>
            <person name="Kiss B."/>
            <person name="Kocsube S."/>
            <person name="Kotiranta H."/>
            <person name="LaButti K.M."/>
            <person name="Lechner B.E."/>
            <person name="Liimatainen K."/>
            <person name="Lipzen A."/>
            <person name="Lukacs Z."/>
            <person name="Mihaltcheva S."/>
            <person name="Morgado L.N."/>
            <person name="Niskanen T."/>
            <person name="Noordeloos M.E."/>
            <person name="Ohm R.A."/>
            <person name="Ortiz-Santana B."/>
            <person name="Ovrebo C."/>
            <person name="Racz N."/>
            <person name="Riley R."/>
            <person name="Savchenko A."/>
            <person name="Shiryaev A."/>
            <person name="Soop K."/>
            <person name="Spirin V."/>
            <person name="Szebenyi C."/>
            <person name="Tomsovsky M."/>
            <person name="Tulloss R.E."/>
            <person name="Uehling J."/>
            <person name="Grigoriev I.V."/>
            <person name="Vagvolgyi C."/>
            <person name="Papp T."/>
            <person name="Martin F.M."/>
            <person name="Miettinen O."/>
            <person name="Hibbett D.S."/>
            <person name="Nagy L.G."/>
        </authorList>
    </citation>
    <scope>NUCLEOTIDE SEQUENCE [LARGE SCALE GENOMIC DNA]</scope>
    <source>
        <strain evidence="2 3">FP101781</strain>
    </source>
</reference>
<proteinExistence type="predicted"/>
<dbReference type="OrthoDB" id="73875at2759"/>
<organism evidence="2 3">
    <name type="scientific">Coprinellus micaceus</name>
    <name type="common">Glistening ink-cap mushroom</name>
    <name type="synonym">Coprinus micaceus</name>
    <dbReference type="NCBI Taxonomy" id="71717"/>
    <lineage>
        <taxon>Eukaryota</taxon>
        <taxon>Fungi</taxon>
        <taxon>Dikarya</taxon>
        <taxon>Basidiomycota</taxon>
        <taxon>Agaricomycotina</taxon>
        <taxon>Agaricomycetes</taxon>
        <taxon>Agaricomycetidae</taxon>
        <taxon>Agaricales</taxon>
        <taxon>Agaricineae</taxon>
        <taxon>Psathyrellaceae</taxon>
        <taxon>Coprinellus</taxon>
    </lineage>
</organism>
<keyword evidence="1" id="KW-0732">Signal</keyword>
<dbReference type="STRING" id="71717.A0A4Y7SKL9"/>
<name>A0A4Y7SKL9_COPMI</name>
<evidence type="ECO:0008006" key="4">
    <source>
        <dbReference type="Google" id="ProtNLM"/>
    </source>
</evidence>
<evidence type="ECO:0000256" key="1">
    <source>
        <dbReference type="SAM" id="SignalP"/>
    </source>
</evidence>
<evidence type="ECO:0000313" key="2">
    <source>
        <dbReference type="EMBL" id="TEB22386.1"/>
    </source>
</evidence>
<feature type="chain" id="PRO_5021339866" description="Isoamyl alcohol oxidase" evidence="1">
    <location>
        <begin position="18"/>
        <end position="589"/>
    </location>
</feature>
<dbReference type="AlphaFoldDB" id="A0A4Y7SKL9"/>
<evidence type="ECO:0000313" key="3">
    <source>
        <dbReference type="Proteomes" id="UP000298030"/>
    </source>
</evidence>
<sequence>MIAASFLLLALLGSAQAGRNNWNRPCLSGSCYYDLPARPGEIVPSGTLKVWGAAEAIADITQAAGWEILDCNKEKISQDIRLVCTGDEAKCNHLFTSIGPVGKVVRLPESCGPAAFAHISQYREPTEVDQTVPESIERRLLAKRDEAGSDPALTQVRAVHIDTDFASADESQVGEVFFTIQAANVPGADAAPLADTDDEEASFAETQRTAEADNDALLALIQGVVDTNVESMTVTDGVQARDITFFDKSTSLGPWSVDRTFNLLDQSLTCPNVAGRLKIDIVASASALAGLGVVAQGKIIPPKVTYIGIYATLSAEVNGALILNAGLTGTVDTGKVKLWEQGIPGLSFAGILTIGPTVGIYGQASASMDVNAEVNVGLKYTVQQAKFSFPPKESGGVFELGNTPLKLSVSPSAKATGTATVHLIPQLSLGVNALGGIATASVYANIDASATANLALEASAIISNRRSIAPPSAELVALAAKSLDLDPREVSASWSGCFEILAGLEAKAGATARFLNIFNGTKEIVLFDRDWQLFRKCFGGSTRRSTWNARRAMDMTFIEKRALSCSISNSLAPLSLLSETISSASAKAL</sequence>
<feature type="signal peptide" evidence="1">
    <location>
        <begin position="1"/>
        <end position="17"/>
    </location>
</feature>
<dbReference type="Proteomes" id="UP000298030">
    <property type="component" value="Unassembled WGS sequence"/>
</dbReference>
<comment type="caution">
    <text evidence="2">The sequence shown here is derived from an EMBL/GenBank/DDBJ whole genome shotgun (WGS) entry which is preliminary data.</text>
</comment>
<dbReference type="EMBL" id="QPFP01000092">
    <property type="protein sequence ID" value="TEB22386.1"/>
    <property type="molecule type" value="Genomic_DNA"/>
</dbReference>
<keyword evidence="3" id="KW-1185">Reference proteome</keyword>